<dbReference type="InterPro" id="IPR000847">
    <property type="entry name" value="LysR_HTH_N"/>
</dbReference>
<dbReference type="EMBL" id="PPTT01000004">
    <property type="protein sequence ID" value="RDB70732.1"/>
    <property type="molecule type" value="Genomic_DNA"/>
</dbReference>
<sequence length="293" mass="32380">MELRTLRYFQVLAQEGSLSNAARVLGITTPTLSRQLAALEDELGRQLYLRSSKGIELTDHGIVLARYADTLVDLADRAAEEVSLPERSVKGTVRLAVGETKVVGLMARAMAKVREGYPDISFALYCGNTVDLMDDLVRGAYDFMLECEMKPRAGFNTLPLPMRDTWGIVTRRDDELATLDKVRPRDLAGRPLITSRQGTTTEPLRSWLSEVEDDISVVATYNLPLSARFLVEEGLGSMFTYEGIVEEGPESGLAFVPLDPPIESAQGLVWRKTIPSKPAQVFLDCLKSIIEQG</sequence>
<keyword evidence="4" id="KW-0804">Transcription</keyword>
<dbReference type="Proteomes" id="UP000253817">
    <property type="component" value="Unassembled WGS sequence"/>
</dbReference>
<dbReference type="FunFam" id="1.10.10.10:FF:000001">
    <property type="entry name" value="LysR family transcriptional regulator"/>
    <property type="match status" value="1"/>
</dbReference>
<proteinExistence type="inferred from homology"/>
<dbReference type="InterPro" id="IPR005119">
    <property type="entry name" value="LysR_subst-bd"/>
</dbReference>
<dbReference type="Proteomes" id="UP000270112">
    <property type="component" value="Unassembled WGS sequence"/>
</dbReference>
<evidence type="ECO:0000256" key="3">
    <source>
        <dbReference type="ARBA" id="ARBA00023125"/>
    </source>
</evidence>
<dbReference type="CDD" id="cd05466">
    <property type="entry name" value="PBP2_LTTR_substrate"/>
    <property type="match status" value="1"/>
</dbReference>
<evidence type="ECO:0000313" key="9">
    <source>
        <dbReference type="Proteomes" id="UP000270112"/>
    </source>
</evidence>
<keyword evidence="3" id="KW-0238">DNA-binding</keyword>
<dbReference type="OrthoDB" id="3183195at2"/>
<reference evidence="6 8" key="1">
    <citation type="journal article" date="2018" name="Elife">
        <title>Discovery and characterization of a prevalent human gut bacterial enzyme sufficient for the inactivation of a family of plant toxins.</title>
        <authorList>
            <person name="Koppel N."/>
            <person name="Bisanz J.E."/>
            <person name="Pandelia M.E."/>
            <person name="Turnbaugh P.J."/>
            <person name="Balskus E.P."/>
        </authorList>
    </citation>
    <scope>NUCLEOTIDE SEQUENCE [LARGE SCALE GENOMIC DNA]</scope>
    <source>
        <strain evidence="6 8">DSM 16107</strain>
    </source>
</reference>
<accession>A0A3N0IYS9</accession>
<dbReference type="AlphaFoldDB" id="A0A3N0IYS9"/>
<organism evidence="7 9">
    <name type="scientific">Eggerthella sinensis</name>
    <dbReference type="NCBI Taxonomy" id="242230"/>
    <lineage>
        <taxon>Bacteria</taxon>
        <taxon>Bacillati</taxon>
        <taxon>Actinomycetota</taxon>
        <taxon>Coriobacteriia</taxon>
        <taxon>Eggerthellales</taxon>
        <taxon>Eggerthellaceae</taxon>
        <taxon>Eggerthella</taxon>
    </lineage>
</organism>
<comment type="caution">
    <text evidence="7">The sequence shown here is derived from an EMBL/GenBank/DDBJ whole genome shotgun (WGS) entry which is preliminary data.</text>
</comment>
<dbReference type="GO" id="GO:0003700">
    <property type="term" value="F:DNA-binding transcription factor activity"/>
    <property type="evidence" value="ECO:0007669"/>
    <property type="project" value="InterPro"/>
</dbReference>
<dbReference type="Gene3D" id="3.40.190.10">
    <property type="entry name" value="Periplasmic binding protein-like II"/>
    <property type="match status" value="2"/>
</dbReference>
<dbReference type="PANTHER" id="PTHR30346">
    <property type="entry name" value="TRANSCRIPTIONAL DUAL REGULATOR HCAR-RELATED"/>
    <property type="match status" value="1"/>
</dbReference>
<evidence type="ECO:0000256" key="4">
    <source>
        <dbReference type="ARBA" id="ARBA00023163"/>
    </source>
</evidence>
<reference evidence="7" key="3">
    <citation type="journal article" date="2019" name="Microbiol. Resour. Announc.">
        <title>Draft Genome Sequences of Type Strains of Gordonibacter faecihominis, Paraeggerthella hongkongensis, Parvibacter caecicola,Slackia equolifaciens, Slackia faecicanis, and Slackia isoflavoniconvertens.</title>
        <authorList>
            <person name="Danylec N."/>
            <person name="Stoll D.A."/>
            <person name="Dotsch A."/>
            <person name="Huch M."/>
        </authorList>
    </citation>
    <scope>NUCLEOTIDE SEQUENCE</scope>
    <source>
        <strain evidence="7">DSM 16107</strain>
    </source>
</reference>
<keyword evidence="8" id="KW-1185">Reference proteome</keyword>
<dbReference type="PRINTS" id="PR00039">
    <property type="entry name" value="HTHLYSR"/>
</dbReference>
<evidence type="ECO:0000256" key="1">
    <source>
        <dbReference type="ARBA" id="ARBA00009437"/>
    </source>
</evidence>
<name>A0A3N0IYS9_9ACTN</name>
<evidence type="ECO:0000313" key="7">
    <source>
        <dbReference type="EMBL" id="RNM41492.1"/>
    </source>
</evidence>
<dbReference type="Pfam" id="PF00126">
    <property type="entry name" value="HTH_1"/>
    <property type="match status" value="1"/>
</dbReference>
<dbReference type="PANTHER" id="PTHR30346:SF28">
    <property type="entry name" value="HTH-TYPE TRANSCRIPTIONAL REGULATOR CYNR"/>
    <property type="match status" value="1"/>
</dbReference>
<dbReference type="GO" id="GO:0032993">
    <property type="term" value="C:protein-DNA complex"/>
    <property type="evidence" value="ECO:0007669"/>
    <property type="project" value="TreeGrafter"/>
</dbReference>
<dbReference type="InterPro" id="IPR036388">
    <property type="entry name" value="WH-like_DNA-bd_sf"/>
</dbReference>
<dbReference type="GO" id="GO:0003677">
    <property type="term" value="F:DNA binding"/>
    <property type="evidence" value="ECO:0007669"/>
    <property type="project" value="UniProtKB-KW"/>
</dbReference>
<comment type="similarity">
    <text evidence="1">Belongs to the LysR transcriptional regulatory family.</text>
</comment>
<dbReference type="SUPFAM" id="SSF46785">
    <property type="entry name" value="Winged helix' DNA-binding domain"/>
    <property type="match status" value="1"/>
</dbReference>
<dbReference type="RefSeq" id="WP_114545282.1">
    <property type="nucleotide sequence ID" value="NZ_PPTT01000004.1"/>
</dbReference>
<dbReference type="Pfam" id="PF03466">
    <property type="entry name" value="LysR_substrate"/>
    <property type="match status" value="1"/>
</dbReference>
<reference evidence="9" key="2">
    <citation type="submission" date="2018-05" db="EMBL/GenBank/DDBJ databases">
        <title>Genome Sequencing of selected type strains of the family Eggerthellaceae.</title>
        <authorList>
            <person name="Danylec N."/>
            <person name="Stoll D.A."/>
            <person name="Doetsch A."/>
            <person name="Huch M."/>
        </authorList>
    </citation>
    <scope>NUCLEOTIDE SEQUENCE [LARGE SCALE GENOMIC DNA]</scope>
    <source>
        <strain evidence="9">DSM 16107</strain>
    </source>
</reference>
<dbReference type="InterPro" id="IPR036390">
    <property type="entry name" value="WH_DNA-bd_sf"/>
</dbReference>
<dbReference type="PROSITE" id="PS50931">
    <property type="entry name" value="HTH_LYSR"/>
    <property type="match status" value="1"/>
</dbReference>
<evidence type="ECO:0000259" key="5">
    <source>
        <dbReference type="PROSITE" id="PS50931"/>
    </source>
</evidence>
<keyword evidence="2" id="KW-0805">Transcription regulation</keyword>
<dbReference type="Gene3D" id="1.10.10.10">
    <property type="entry name" value="Winged helix-like DNA-binding domain superfamily/Winged helix DNA-binding domain"/>
    <property type="match status" value="1"/>
</dbReference>
<evidence type="ECO:0000256" key="2">
    <source>
        <dbReference type="ARBA" id="ARBA00023015"/>
    </source>
</evidence>
<feature type="domain" description="HTH lysR-type" evidence="5">
    <location>
        <begin position="1"/>
        <end position="58"/>
    </location>
</feature>
<dbReference type="EMBL" id="QICC01000035">
    <property type="protein sequence ID" value="RNM41492.1"/>
    <property type="molecule type" value="Genomic_DNA"/>
</dbReference>
<protein>
    <submittedName>
        <fullName evidence="7">LysR family transcriptional regulator</fullName>
    </submittedName>
</protein>
<dbReference type="SUPFAM" id="SSF53850">
    <property type="entry name" value="Periplasmic binding protein-like II"/>
    <property type="match status" value="1"/>
</dbReference>
<evidence type="ECO:0000313" key="8">
    <source>
        <dbReference type="Proteomes" id="UP000253817"/>
    </source>
</evidence>
<evidence type="ECO:0000313" key="6">
    <source>
        <dbReference type="EMBL" id="RDB70732.1"/>
    </source>
</evidence>
<gene>
    <name evidence="6" type="ORF">C1876_03205</name>
    <name evidence="7" type="ORF">DMP09_09465</name>
</gene>